<dbReference type="GO" id="GO:0016020">
    <property type="term" value="C:membrane"/>
    <property type="evidence" value="ECO:0000318"/>
    <property type="project" value="GO_Central"/>
</dbReference>
<evidence type="ECO:0000256" key="1">
    <source>
        <dbReference type="ARBA" id="ARBA00004141"/>
    </source>
</evidence>
<keyword evidence="5 6" id="KW-0472">Membrane</keyword>
<feature type="transmembrane region" description="Helical" evidence="6">
    <location>
        <begin position="460"/>
        <end position="482"/>
    </location>
</feature>
<dbReference type="Pfam" id="PF05602">
    <property type="entry name" value="CLPTM1"/>
    <property type="match status" value="1"/>
</dbReference>
<dbReference type="InParanoid" id="A0BU77"/>
<comment type="similarity">
    <text evidence="2">Belongs to the CLPTM1 family.</text>
</comment>
<dbReference type="RefSeq" id="XP_001429492.1">
    <property type="nucleotide sequence ID" value="XM_001429455.1"/>
</dbReference>
<dbReference type="PANTHER" id="PTHR21347">
    <property type="entry name" value="CLEFT LIP AND PALATE ASSOCIATED TRANSMEMBRANE PROTEIN-RELATED"/>
    <property type="match status" value="1"/>
</dbReference>
<evidence type="ECO:0000256" key="6">
    <source>
        <dbReference type="SAM" id="Phobius"/>
    </source>
</evidence>
<evidence type="ECO:0000313" key="8">
    <source>
        <dbReference type="Proteomes" id="UP000000600"/>
    </source>
</evidence>
<comment type="subcellular location">
    <subcellularLocation>
        <location evidence="1">Membrane</location>
        <topology evidence="1">Multi-pass membrane protein</topology>
    </subcellularLocation>
</comment>
<feature type="transmembrane region" description="Helical" evidence="6">
    <location>
        <begin position="419"/>
        <end position="439"/>
    </location>
</feature>
<dbReference type="KEGG" id="ptm:GSPATT00032326001"/>
<evidence type="ECO:0000256" key="4">
    <source>
        <dbReference type="ARBA" id="ARBA00022989"/>
    </source>
</evidence>
<sequence>MNNQVQGNNNQAPQANQGQQQGGFGFFRIILTLIGVNYLMSFFSQSNSRVDTYFNILNSNSLFNLTITNNVTDWTLNELDLMYSKDTTIVKNITLTGIELLENPYFSIQLGNSNFNIHSGFSLTKLMKVEQNEKKNLLFDKHDEYMIKKQDENQTSSKYEWHVKNKQYLLFVHDSNSYPKNQIPPQIKYRFQRTEEGFIYTPNLDVDNYFLRKKDHILIQANETYEIPIEFNCYYSWKYYMIDSLKNAGKFYENLGMEIYDEIAEDNTKEMLFETNFYLVALTMVVSVLHTIFSTLAIKNDFQYWKNLGSQEGISIRALYTNFVFDIIITLYLLDNETSYLIIVQQFVELGLMMWKITKTTKFKIIKVFPYVEFLHQKSYESKTQQYDQKAANFLYKLSVPLFAAYLVYALIYQEHKGIYSFIIESLVEFIYLFGFINMTPQLFINYKLKSVAHLPWRTMIYKFLNTIIDDLFAFIITMPWLKRLSCFRDDVIFLIYIYQRRIYKVDPNRLDAGYSQDIDTKQEVTDGKEKKD</sequence>
<feature type="transmembrane region" description="Helical" evidence="6">
    <location>
        <begin position="394"/>
        <end position="413"/>
    </location>
</feature>
<dbReference type="InterPro" id="IPR008429">
    <property type="entry name" value="CLPTM1"/>
</dbReference>
<dbReference type="GeneID" id="5015276"/>
<feature type="transmembrane region" description="Helical" evidence="6">
    <location>
        <begin position="318"/>
        <end position="334"/>
    </location>
</feature>
<dbReference type="GO" id="GO:0012505">
    <property type="term" value="C:endomembrane system"/>
    <property type="evidence" value="ECO:0000318"/>
    <property type="project" value="GO_Central"/>
</dbReference>
<evidence type="ECO:0000256" key="2">
    <source>
        <dbReference type="ARBA" id="ARBA00009310"/>
    </source>
</evidence>
<accession>A0BU77</accession>
<protein>
    <submittedName>
        <fullName evidence="7">Uncharacterized protein</fullName>
    </submittedName>
</protein>
<dbReference type="EMBL" id="CT868018">
    <property type="protein sequence ID" value="CAK62094.1"/>
    <property type="molecule type" value="Genomic_DNA"/>
</dbReference>
<dbReference type="Proteomes" id="UP000000600">
    <property type="component" value="Unassembled WGS sequence"/>
</dbReference>
<dbReference type="PANTHER" id="PTHR21347:SF0">
    <property type="entry name" value="LIPID SCRAMBLASE CLPTM1L"/>
    <property type="match status" value="1"/>
</dbReference>
<evidence type="ECO:0000256" key="3">
    <source>
        <dbReference type="ARBA" id="ARBA00022692"/>
    </source>
</evidence>
<name>A0BU77_PARTE</name>
<keyword evidence="3 6" id="KW-0812">Transmembrane</keyword>
<dbReference type="OrthoDB" id="378564at2759"/>
<dbReference type="eggNOG" id="KOG2489">
    <property type="taxonomic scope" value="Eukaryota"/>
</dbReference>
<dbReference type="STRING" id="5888.A0BU77"/>
<dbReference type="HOGENOM" id="CLU_511408_0_0_1"/>
<evidence type="ECO:0000256" key="5">
    <source>
        <dbReference type="ARBA" id="ARBA00023136"/>
    </source>
</evidence>
<feature type="transmembrane region" description="Helical" evidence="6">
    <location>
        <begin position="277"/>
        <end position="298"/>
    </location>
</feature>
<dbReference type="OMA" id="IYQRRIY"/>
<keyword evidence="8" id="KW-1185">Reference proteome</keyword>
<evidence type="ECO:0000313" key="7">
    <source>
        <dbReference type="EMBL" id="CAK62094.1"/>
    </source>
</evidence>
<gene>
    <name evidence="7" type="ORF">GSPATT00032326001</name>
</gene>
<proteinExistence type="inferred from homology"/>
<reference evidence="7 8" key="1">
    <citation type="journal article" date="2006" name="Nature">
        <title>Global trends of whole-genome duplications revealed by the ciliate Paramecium tetraurelia.</title>
        <authorList>
            <consortium name="Genoscope"/>
            <person name="Aury J.-M."/>
            <person name="Jaillon O."/>
            <person name="Duret L."/>
            <person name="Noel B."/>
            <person name="Jubin C."/>
            <person name="Porcel B.M."/>
            <person name="Segurens B."/>
            <person name="Daubin V."/>
            <person name="Anthouard V."/>
            <person name="Aiach N."/>
            <person name="Arnaiz O."/>
            <person name="Billaut A."/>
            <person name="Beisson J."/>
            <person name="Blanc I."/>
            <person name="Bouhouche K."/>
            <person name="Camara F."/>
            <person name="Duharcourt S."/>
            <person name="Guigo R."/>
            <person name="Gogendeau D."/>
            <person name="Katinka M."/>
            <person name="Keller A.-M."/>
            <person name="Kissmehl R."/>
            <person name="Klotz C."/>
            <person name="Koll F."/>
            <person name="Le Moue A."/>
            <person name="Lepere C."/>
            <person name="Malinsky S."/>
            <person name="Nowacki M."/>
            <person name="Nowak J.K."/>
            <person name="Plattner H."/>
            <person name="Poulain J."/>
            <person name="Ruiz F."/>
            <person name="Serrano V."/>
            <person name="Zagulski M."/>
            <person name="Dessen P."/>
            <person name="Betermier M."/>
            <person name="Weissenbach J."/>
            <person name="Scarpelli C."/>
            <person name="Schachter V."/>
            <person name="Sperling L."/>
            <person name="Meyer E."/>
            <person name="Cohen J."/>
            <person name="Wincker P."/>
        </authorList>
    </citation>
    <scope>NUCLEOTIDE SEQUENCE [LARGE SCALE GENOMIC DNA]</scope>
    <source>
        <strain evidence="7 8">Stock d4-2</strain>
    </source>
</reference>
<organism evidence="7 8">
    <name type="scientific">Paramecium tetraurelia</name>
    <dbReference type="NCBI Taxonomy" id="5888"/>
    <lineage>
        <taxon>Eukaryota</taxon>
        <taxon>Sar</taxon>
        <taxon>Alveolata</taxon>
        <taxon>Ciliophora</taxon>
        <taxon>Intramacronucleata</taxon>
        <taxon>Oligohymenophorea</taxon>
        <taxon>Peniculida</taxon>
        <taxon>Parameciidae</taxon>
        <taxon>Paramecium</taxon>
    </lineage>
</organism>
<keyword evidence="4 6" id="KW-1133">Transmembrane helix</keyword>
<dbReference type="AlphaFoldDB" id="A0BU77"/>